<dbReference type="SUPFAM" id="SSF50249">
    <property type="entry name" value="Nucleic acid-binding proteins"/>
    <property type="match status" value="1"/>
</dbReference>
<comment type="catalytic activity">
    <reaction evidence="7">
        <text>tRNA(Asn) + L-asparagine + ATP = L-asparaginyl-tRNA(Asn) + AMP + diphosphate + H(+)</text>
        <dbReference type="Rhea" id="RHEA:11180"/>
        <dbReference type="Rhea" id="RHEA-COMP:9659"/>
        <dbReference type="Rhea" id="RHEA-COMP:9674"/>
        <dbReference type="ChEBI" id="CHEBI:15378"/>
        <dbReference type="ChEBI" id="CHEBI:30616"/>
        <dbReference type="ChEBI" id="CHEBI:33019"/>
        <dbReference type="ChEBI" id="CHEBI:58048"/>
        <dbReference type="ChEBI" id="CHEBI:78442"/>
        <dbReference type="ChEBI" id="CHEBI:78515"/>
        <dbReference type="ChEBI" id="CHEBI:456215"/>
        <dbReference type="EC" id="6.1.1.22"/>
    </reaction>
</comment>
<dbReference type="Pfam" id="PF01336">
    <property type="entry name" value="tRNA_anti-codon"/>
    <property type="match status" value="1"/>
</dbReference>
<dbReference type="Proteomes" id="UP000231530">
    <property type="component" value="Unassembled WGS sequence"/>
</dbReference>
<dbReference type="InterPro" id="IPR006195">
    <property type="entry name" value="aa-tRNA-synth_II"/>
</dbReference>
<keyword evidence="6 7" id="KW-0030">Aminoacyl-tRNA synthetase</keyword>
<feature type="domain" description="Aminoacyl-transfer RNA synthetases class-II family profile" evidence="8">
    <location>
        <begin position="130"/>
        <end position="431"/>
    </location>
</feature>
<dbReference type="PANTHER" id="PTHR22594">
    <property type="entry name" value="ASPARTYL/LYSYL-TRNA SYNTHETASE"/>
    <property type="match status" value="1"/>
</dbReference>
<reference evidence="10" key="1">
    <citation type="submission" date="2017-09" db="EMBL/GenBank/DDBJ databases">
        <title>Depth-based differentiation of microbial function through sediment-hosted aquifers and enrichment of novel symbionts in the deep terrestrial subsurface.</title>
        <authorList>
            <person name="Probst A.J."/>
            <person name="Ladd B."/>
            <person name="Jarett J.K."/>
            <person name="Geller-Mcgrath D.E."/>
            <person name="Sieber C.M.K."/>
            <person name="Emerson J.B."/>
            <person name="Anantharaman K."/>
            <person name="Thomas B.C."/>
            <person name="Malmstrom R."/>
            <person name="Stieglmeier M."/>
            <person name="Klingl A."/>
            <person name="Woyke T."/>
            <person name="Ryan C.M."/>
            <person name="Banfield J.F."/>
        </authorList>
    </citation>
    <scope>NUCLEOTIDE SEQUENCE [LARGE SCALE GENOMIC DNA]</scope>
</reference>
<keyword evidence="5 7" id="KW-0648">Protein biosynthesis</keyword>
<dbReference type="PRINTS" id="PR01042">
    <property type="entry name" value="TRNASYNTHASP"/>
</dbReference>
<dbReference type="GO" id="GO:0003676">
    <property type="term" value="F:nucleic acid binding"/>
    <property type="evidence" value="ECO:0007669"/>
    <property type="project" value="InterPro"/>
</dbReference>
<dbReference type="HAMAP" id="MF_00534">
    <property type="entry name" value="Asn_tRNA_synth"/>
    <property type="match status" value="1"/>
</dbReference>
<comment type="similarity">
    <text evidence="1 7">Belongs to the class-II aminoacyl-tRNA synthetase family.</text>
</comment>
<evidence type="ECO:0000256" key="1">
    <source>
        <dbReference type="ARBA" id="ARBA00008226"/>
    </source>
</evidence>
<dbReference type="EC" id="6.1.1.22" evidence="7"/>
<keyword evidence="4 7" id="KW-0067">ATP-binding</keyword>
<dbReference type="Gene3D" id="3.30.930.10">
    <property type="entry name" value="Bira Bifunctional Protein, Domain 2"/>
    <property type="match status" value="1"/>
</dbReference>
<name>A0A2H0TV78_9BACT</name>
<sequence length="431" mass="48940">MIVRISHFKDHVGKDVTIQGWVQGGRSSGKIAFFEIRDGSGFTQAVVAQDSVADDVWQTAVGASQETSVRLTGTVSAHPKKEGVYELQVSTLTVVGTSEEYPIGNKEHGPDFLMNHRHLWLRSKKQWAILRIRDTVQRAIMNYMHEQTFVRTDSPIFTPNACEGTTDLFPVPYFDLGEAYLSQSGQLYIEAAIASVGRCYDFGPVFRAEKSVTKRHLTEFWMMDAEAAFVEHDENMNIQQGLVKYIVSACLKECTEEFVILERDTAPLQKLLELSFERLEYDDAIVRLNELGSDIKHGEDLGNDDEGLLTQNSDVPVFIHKWPKNIKPFYMKIDPKNPARVFNNDLIGIEGSGEIIGGSQREDDYDLLLERIKADGLSPEEYEWYLDLRKYGSVPHSGFGIGLERMVRWMSGTEHIRECIPFPRLVNRIKP</sequence>
<evidence type="ECO:0000256" key="3">
    <source>
        <dbReference type="ARBA" id="ARBA00022741"/>
    </source>
</evidence>
<keyword evidence="7" id="KW-0963">Cytoplasm</keyword>
<dbReference type="InterPro" id="IPR004522">
    <property type="entry name" value="Asn-tRNA-ligase"/>
</dbReference>
<dbReference type="InterPro" id="IPR004365">
    <property type="entry name" value="NA-bd_OB_tRNA"/>
</dbReference>
<dbReference type="NCBIfam" id="NF003037">
    <property type="entry name" value="PRK03932.1"/>
    <property type="match status" value="1"/>
</dbReference>
<evidence type="ECO:0000256" key="4">
    <source>
        <dbReference type="ARBA" id="ARBA00022840"/>
    </source>
</evidence>
<dbReference type="PROSITE" id="PS50862">
    <property type="entry name" value="AA_TRNA_LIGASE_II"/>
    <property type="match status" value="1"/>
</dbReference>
<gene>
    <name evidence="7" type="primary">asnS</name>
    <name evidence="9" type="ORF">COU32_03890</name>
</gene>
<keyword evidence="3 7" id="KW-0547">Nucleotide-binding</keyword>
<dbReference type="GO" id="GO:0006421">
    <property type="term" value="P:asparaginyl-tRNA aminoacylation"/>
    <property type="evidence" value="ECO:0007669"/>
    <property type="project" value="UniProtKB-UniRule"/>
</dbReference>
<organism evidence="9 10">
    <name type="scientific">Candidatus Magasanikbacteria bacterium CG10_big_fil_rev_8_21_14_0_10_42_10</name>
    <dbReference type="NCBI Taxonomy" id="1974649"/>
    <lineage>
        <taxon>Bacteria</taxon>
        <taxon>Candidatus Magasanikiibacteriota</taxon>
    </lineage>
</organism>
<dbReference type="InterPro" id="IPR045864">
    <property type="entry name" value="aa-tRNA-synth_II/BPL/LPL"/>
</dbReference>
<dbReference type="GO" id="GO:0004816">
    <property type="term" value="F:asparagine-tRNA ligase activity"/>
    <property type="evidence" value="ECO:0007669"/>
    <property type="project" value="UniProtKB-UniRule"/>
</dbReference>
<dbReference type="InterPro" id="IPR004364">
    <property type="entry name" value="Aa-tRNA-synt_II"/>
</dbReference>
<dbReference type="AlphaFoldDB" id="A0A2H0TV78"/>
<dbReference type="EMBL" id="PFBY01000042">
    <property type="protein sequence ID" value="PIR76068.1"/>
    <property type="molecule type" value="Genomic_DNA"/>
</dbReference>
<evidence type="ECO:0000256" key="7">
    <source>
        <dbReference type="HAMAP-Rule" id="MF_00534"/>
    </source>
</evidence>
<dbReference type="CDD" id="cd00776">
    <property type="entry name" value="AsxRS_core"/>
    <property type="match status" value="1"/>
</dbReference>
<dbReference type="CDD" id="cd04100">
    <property type="entry name" value="Asp_Lys_Asn_RS_N"/>
    <property type="match status" value="1"/>
</dbReference>
<dbReference type="GO" id="GO:0005737">
    <property type="term" value="C:cytoplasm"/>
    <property type="evidence" value="ECO:0007669"/>
    <property type="project" value="UniProtKB-SubCell"/>
</dbReference>
<dbReference type="SUPFAM" id="SSF55681">
    <property type="entry name" value="Class II aaRS and biotin synthetases"/>
    <property type="match status" value="1"/>
</dbReference>
<protein>
    <recommendedName>
        <fullName evidence="7">Asparagine--tRNA ligase</fullName>
        <ecNumber evidence="7">6.1.1.22</ecNumber>
    </recommendedName>
    <alternativeName>
        <fullName evidence="7">Asparaginyl-tRNA synthetase</fullName>
        <shortName evidence="7">AsnRS</shortName>
    </alternativeName>
</protein>
<proteinExistence type="inferred from homology"/>
<evidence type="ECO:0000256" key="2">
    <source>
        <dbReference type="ARBA" id="ARBA00022598"/>
    </source>
</evidence>
<dbReference type="Gene3D" id="2.40.50.140">
    <property type="entry name" value="Nucleic acid-binding proteins"/>
    <property type="match status" value="1"/>
</dbReference>
<dbReference type="GO" id="GO:0005524">
    <property type="term" value="F:ATP binding"/>
    <property type="evidence" value="ECO:0007669"/>
    <property type="project" value="UniProtKB-UniRule"/>
</dbReference>
<dbReference type="NCBIfam" id="TIGR00457">
    <property type="entry name" value="asnS"/>
    <property type="match status" value="1"/>
</dbReference>
<evidence type="ECO:0000313" key="10">
    <source>
        <dbReference type="Proteomes" id="UP000231530"/>
    </source>
</evidence>
<dbReference type="Pfam" id="PF00152">
    <property type="entry name" value="tRNA-synt_2"/>
    <property type="match status" value="1"/>
</dbReference>
<comment type="caution">
    <text evidence="9">The sequence shown here is derived from an EMBL/GenBank/DDBJ whole genome shotgun (WGS) entry which is preliminary data.</text>
</comment>
<dbReference type="InterPro" id="IPR012340">
    <property type="entry name" value="NA-bd_OB-fold"/>
</dbReference>
<evidence type="ECO:0000256" key="5">
    <source>
        <dbReference type="ARBA" id="ARBA00022917"/>
    </source>
</evidence>
<comment type="subcellular location">
    <subcellularLocation>
        <location evidence="7">Cytoplasm</location>
    </subcellularLocation>
</comment>
<evidence type="ECO:0000259" key="8">
    <source>
        <dbReference type="PROSITE" id="PS50862"/>
    </source>
</evidence>
<comment type="subunit">
    <text evidence="7">Homodimer.</text>
</comment>
<evidence type="ECO:0000256" key="6">
    <source>
        <dbReference type="ARBA" id="ARBA00023146"/>
    </source>
</evidence>
<dbReference type="PANTHER" id="PTHR22594:SF34">
    <property type="entry name" value="ASPARAGINE--TRNA LIGASE, MITOCHONDRIAL-RELATED"/>
    <property type="match status" value="1"/>
</dbReference>
<evidence type="ECO:0000313" key="9">
    <source>
        <dbReference type="EMBL" id="PIR76068.1"/>
    </source>
</evidence>
<dbReference type="InterPro" id="IPR002312">
    <property type="entry name" value="Asp/Asn-tRNA-synth_IIb"/>
</dbReference>
<keyword evidence="2 7" id="KW-0436">Ligase</keyword>
<accession>A0A2H0TV78</accession>